<dbReference type="GO" id="GO:0008199">
    <property type="term" value="F:ferric iron binding"/>
    <property type="evidence" value="ECO:0007669"/>
    <property type="project" value="InterPro"/>
</dbReference>
<dbReference type="GO" id="GO:0006879">
    <property type="term" value="P:intracellular iron ion homeostasis"/>
    <property type="evidence" value="ECO:0007669"/>
    <property type="project" value="UniProtKB-KW"/>
</dbReference>
<keyword evidence="9" id="KW-0408">Iron</keyword>
<dbReference type="PANTHER" id="PTHR16821">
    <property type="entry name" value="FRATAXIN"/>
    <property type="match status" value="1"/>
</dbReference>
<dbReference type="AlphaFoldDB" id="A0A436ZTA8"/>
<evidence type="ECO:0000256" key="9">
    <source>
        <dbReference type="ARBA" id="ARBA00023004"/>
    </source>
</evidence>
<dbReference type="GO" id="GO:0005739">
    <property type="term" value="C:mitochondrion"/>
    <property type="evidence" value="ECO:0007669"/>
    <property type="project" value="UniProtKB-SubCell"/>
</dbReference>
<keyword evidence="11" id="KW-0496">Mitochondrion</keyword>
<dbReference type="GO" id="GO:0006826">
    <property type="term" value="P:iron ion transport"/>
    <property type="evidence" value="ECO:0007669"/>
    <property type="project" value="UniProtKB-KW"/>
</dbReference>
<dbReference type="GO" id="GO:0016226">
    <property type="term" value="P:iron-sulfur cluster assembly"/>
    <property type="evidence" value="ECO:0007669"/>
    <property type="project" value="InterPro"/>
</dbReference>
<dbReference type="NCBIfam" id="TIGR03421">
    <property type="entry name" value="FeS_CyaY"/>
    <property type="match status" value="1"/>
</dbReference>
<keyword evidence="14" id="KW-1185">Reference proteome</keyword>
<keyword evidence="7" id="KW-0809">Transit peptide</keyword>
<keyword evidence="8" id="KW-0560">Oxidoreductase</keyword>
<evidence type="ECO:0000256" key="12">
    <source>
        <dbReference type="ARBA" id="ARBA00047990"/>
    </source>
</evidence>
<dbReference type="Pfam" id="PF01491">
    <property type="entry name" value="Frataxin_Cyay"/>
    <property type="match status" value="1"/>
</dbReference>
<dbReference type="EMBL" id="SAEB01000009">
    <property type="protein sequence ID" value="RVD82177.1"/>
    <property type="molecule type" value="Genomic_DNA"/>
</dbReference>
<dbReference type="SUPFAM" id="SSF55387">
    <property type="entry name" value="Frataxin/Nqo15-like"/>
    <property type="match status" value="1"/>
</dbReference>
<dbReference type="Proteomes" id="UP000283090">
    <property type="component" value="Unassembled WGS sequence"/>
</dbReference>
<dbReference type="GeneID" id="93588922"/>
<comment type="subcellular location">
    <subcellularLocation>
        <location evidence="1">Mitochondrion</location>
    </subcellularLocation>
</comment>
<evidence type="ECO:0000256" key="10">
    <source>
        <dbReference type="ARBA" id="ARBA00023065"/>
    </source>
</evidence>
<comment type="similarity">
    <text evidence="2">Belongs to the frataxin family.</text>
</comment>
<dbReference type="Gene3D" id="3.30.920.10">
    <property type="entry name" value="Frataxin/CyaY"/>
    <property type="match status" value="1"/>
</dbReference>
<dbReference type="GO" id="GO:0008198">
    <property type="term" value="F:ferrous iron binding"/>
    <property type="evidence" value="ECO:0007669"/>
    <property type="project" value="TreeGrafter"/>
</dbReference>
<keyword evidence="10" id="KW-0406">Ion transport</keyword>
<evidence type="ECO:0000256" key="8">
    <source>
        <dbReference type="ARBA" id="ARBA00023002"/>
    </source>
</evidence>
<evidence type="ECO:0000256" key="5">
    <source>
        <dbReference type="ARBA" id="ARBA00022448"/>
    </source>
</evidence>
<dbReference type="GO" id="GO:0004322">
    <property type="term" value="F:ferroxidase activity"/>
    <property type="evidence" value="ECO:0007669"/>
    <property type="project" value="UniProtKB-EC"/>
</dbReference>
<evidence type="ECO:0000256" key="3">
    <source>
        <dbReference type="ARBA" id="ARBA00013107"/>
    </source>
</evidence>
<dbReference type="GO" id="GO:0051537">
    <property type="term" value="F:2 iron, 2 sulfur cluster binding"/>
    <property type="evidence" value="ECO:0007669"/>
    <property type="project" value="TreeGrafter"/>
</dbReference>
<evidence type="ECO:0000313" key="13">
    <source>
        <dbReference type="EMBL" id="RVD82177.1"/>
    </source>
</evidence>
<evidence type="ECO:0000256" key="2">
    <source>
        <dbReference type="ARBA" id="ARBA00008183"/>
    </source>
</evidence>
<organism evidence="13 14">
    <name type="scientific">Arthrobotrys flagrans</name>
    <name type="common">Nematode-trapping fungus</name>
    <name type="synonym">Trichothecium flagrans</name>
    <dbReference type="NCBI Taxonomy" id="97331"/>
    <lineage>
        <taxon>Eukaryota</taxon>
        <taxon>Fungi</taxon>
        <taxon>Dikarya</taxon>
        <taxon>Ascomycota</taxon>
        <taxon>Pezizomycotina</taxon>
        <taxon>Orbiliomycetes</taxon>
        <taxon>Orbiliales</taxon>
        <taxon>Orbiliaceae</taxon>
        <taxon>Arthrobotrys</taxon>
    </lineage>
</organism>
<name>A0A436ZTA8_ARTFL</name>
<evidence type="ECO:0000256" key="7">
    <source>
        <dbReference type="ARBA" id="ARBA00022946"/>
    </source>
</evidence>
<dbReference type="SMART" id="SM01219">
    <property type="entry name" value="Frataxin_Cyay"/>
    <property type="match status" value="1"/>
</dbReference>
<comment type="catalytic activity">
    <reaction evidence="12">
        <text>4 Fe(2+) + O2 + 4 H(+) = 4 Fe(3+) + 2 H2O</text>
        <dbReference type="Rhea" id="RHEA:11148"/>
        <dbReference type="ChEBI" id="CHEBI:15377"/>
        <dbReference type="ChEBI" id="CHEBI:15378"/>
        <dbReference type="ChEBI" id="CHEBI:15379"/>
        <dbReference type="ChEBI" id="CHEBI:29033"/>
        <dbReference type="ChEBI" id="CHEBI:29034"/>
        <dbReference type="EC" id="1.16.3.1"/>
    </reaction>
</comment>
<evidence type="ECO:0000256" key="11">
    <source>
        <dbReference type="ARBA" id="ARBA00023128"/>
    </source>
</evidence>
<accession>A0A436ZTA8</accession>
<protein>
    <recommendedName>
        <fullName evidence="3">ferroxidase</fullName>
        <ecNumber evidence="3">1.16.3.1</ecNumber>
    </recommendedName>
</protein>
<dbReference type="InterPro" id="IPR036524">
    <property type="entry name" value="Frataxin/CyaY_sf"/>
</dbReference>
<dbReference type="STRING" id="97331.A0A436ZTA8"/>
<dbReference type="InterPro" id="IPR017789">
    <property type="entry name" value="Frataxin"/>
</dbReference>
<proteinExistence type="inferred from homology"/>
<dbReference type="GO" id="GO:0034986">
    <property type="term" value="F:iron chaperone activity"/>
    <property type="evidence" value="ECO:0007669"/>
    <property type="project" value="TreeGrafter"/>
</dbReference>
<keyword evidence="6" id="KW-0410">Iron transport</keyword>
<dbReference type="InterPro" id="IPR002908">
    <property type="entry name" value="Frataxin/CyaY"/>
</dbReference>
<evidence type="ECO:0000256" key="4">
    <source>
        <dbReference type="ARBA" id="ARBA00022434"/>
    </source>
</evidence>
<dbReference type="PROSITE" id="PS01344">
    <property type="entry name" value="FRATAXIN_1"/>
    <property type="match status" value="1"/>
</dbReference>
<comment type="caution">
    <text evidence="13">The sequence shown here is derived from an EMBL/GenBank/DDBJ whole genome shotgun (WGS) entry which is preliminary data.</text>
</comment>
<dbReference type="RefSeq" id="XP_067487721.1">
    <property type="nucleotide sequence ID" value="XM_067636067.1"/>
</dbReference>
<dbReference type="OrthoDB" id="1897642at2759"/>
<dbReference type="InterPro" id="IPR020895">
    <property type="entry name" value="Frataxin_CS"/>
</dbReference>
<keyword evidence="4" id="KW-0409">Iron storage</keyword>
<reference evidence="13 14" key="1">
    <citation type="submission" date="2019-01" db="EMBL/GenBank/DDBJ databases">
        <title>Intercellular communication is required for trap formation in the nematode-trapping fungus Duddingtonia flagrans.</title>
        <authorList>
            <person name="Youssar L."/>
            <person name="Wernet V."/>
            <person name="Hensel N."/>
            <person name="Hildebrandt H.-G."/>
            <person name="Fischer R."/>
        </authorList>
    </citation>
    <scope>NUCLEOTIDE SEQUENCE [LARGE SCALE GENOMIC DNA]</scope>
    <source>
        <strain evidence="13 14">CBS H-5679</strain>
    </source>
</reference>
<dbReference type="NCBIfam" id="TIGR03422">
    <property type="entry name" value="mito_frataxin"/>
    <property type="match status" value="1"/>
</dbReference>
<evidence type="ECO:0000256" key="6">
    <source>
        <dbReference type="ARBA" id="ARBA00022496"/>
    </source>
</evidence>
<evidence type="ECO:0000256" key="1">
    <source>
        <dbReference type="ARBA" id="ARBA00004173"/>
    </source>
</evidence>
<evidence type="ECO:0000313" key="14">
    <source>
        <dbReference type="Proteomes" id="UP000283090"/>
    </source>
</evidence>
<sequence length="192" mass="21844">MFQPTHAIRQLPRCCSSSRISIPRTARLAAQEATRPICARSFTSYYKPLSRSLLSQTTIPRPSPSVLYTRSFHLTTRCHAGTDYTPPSAISMDEYHEMADETMDEIFTKLEERAEEEKGFDVEFSAGVLTLDTPNGTYVINKQPPNKQIWLSSPVSGPKRYDWVEEEGEWVYSRDKSTLSSLLAEEVGIEWD</sequence>
<dbReference type="PROSITE" id="PS50810">
    <property type="entry name" value="FRATAXIN_2"/>
    <property type="match status" value="1"/>
</dbReference>
<keyword evidence="5" id="KW-0813">Transport</keyword>
<dbReference type="VEuPathDB" id="FungiDB:DFL_006611"/>
<gene>
    <name evidence="13" type="ORF">DFL_006611</name>
</gene>
<dbReference type="PANTHER" id="PTHR16821:SF2">
    <property type="entry name" value="FRATAXIN, MITOCHONDRIAL"/>
    <property type="match status" value="1"/>
</dbReference>
<dbReference type="EC" id="1.16.3.1" evidence="3"/>